<evidence type="ECO:0000256" key="3">
    <source>
        <dbReference type="ARBA" id="ARBA00022989"/>
    </source>
</evidence>
<organism evidence="7 8">
    <name type="scientific">Cylindrospermum stagnale PCC 7417</name>
    <dbReference type="NCBI Taxonomy" id="56107"/>
    <lineage>
        <taxon>Bacteria</taxon>
        <taxon>Bacillati</taxon>
        <taxon>Cyanobacteriota</taxon>
        <taxon>Cyanophyceae</taxon>
        <taxon>Nostocales</taxon>
        <taxon>Nostocaceae</taxon>
        <taxon>Cylindrospermum</taxon>
    </lineage>
</organism>
<comment type="subcellular location">
    <subcellularLocation>
        <location evidence="1">Endomembrane system</location>
        <topology evidence="1">Multi-pass membrane protein</topology>
    </subcellularLocation>
</comment>
<evidence type="ECO:0000313" key="7">
    <source>
        <dbReference type="EMBL" id="AFZ25337.1"/>
    </source>
</evidence>
<dbReference type="GO" id="GO:0012505">
    <property type="term" value="C:endomembrane system"/>
    <property type="evidence" value="ECO:0007669"/>
    <property type="project" value="UniProtKB-SubCell"/>
</dbReference>
<sequence length="104" mass="11611">MNFSIQSLYNWYRNLLRNPKYRWWVIIGTLAYLISPIDIAPDFIPVVGQIDDVLLLTLLVSEVSGLVIDGWKARKGNLDTEANNTAEDSTATANTIDVDAVSVK</sequence>
<evidence type="ECO:0000256" key="2">
    <source>
        <dbReference type="ARBA" id="ARBA00022692"/>
    </source>
</evidence>
<evidence type="ECO:0000256" key="4">
    <source>
        <dbReference type="ARBA" id="ARBA00023136"/>
    </source>
</evidence>
<name>K9X0N9_9NOST</name>
<keyword evidence="8" id="KW-1185">Reference proteome</keyword>
<dbReference type="PATRIC" id="fig|56107.3.peg.3477"/>
<evidence type="ECO:0000256" key="5">
    <source>
        <dbReference type="SAM" id="Phobius"/>
    </source>
</evidence>
<dbReference type="KEGG" id="csg:Cylst_3174"/>
<dbReference type="EMBL" id="CP003642">
    <property type="protein sequence ID" value="AFZ25337.1"/>
    <property type="molecule type" value="Genomic_DNA"/>
</dbReference>
<dbReference type="RefSeq" id="WP_015208589.1">
    <property type="nucleotide sequence ID" value="NC_019757.1"/>
</dbReference>
<dbReference type="InterPro" id="IPR010652">
    <property type="entry name" value="DUF1232"/>
</dbReference>
<feature type="transmembrane region" description="Helical" evidence="5">
    <location>
        <begin position="21"/>
        <end position="41"/>
    </location>
</feature>
<dbReference type="STRING" id="56107.Cylst_3174"/>
<dbReference type="HOGENOM" id="CLU_176251_0_0_3"/>
<dbReference type="eggNOG" id="COG3339">
    <property type="taxonomic scope" value="Bacteria"/>
</dbReference>
<evidence type="ECO:0000313" key="8">
    <source>
        <dbReference type="Proteomes" id="UP000010475"/>
    </source>
</evidence>
<reference evidence="7 8" key="1">
    <citation type="submission" date="2012-06" db="EMBL/GenBank/DDBJ databases">
        <title>Finished chromosome of genome of Cylindrospermum stagnale PCC 7417.</title>
        <authorList>
            <consortium name="US DOE Joint Genome Institute"/>
            <person name="Gugger M."/>
            <person name="Coursin T."/>
            <person name="Rippka R."/>
            <person name="Tandeau De Marsac N."/>
            <person name="Huntemann M."/>
            <person name="Wei C.-L."/>
            <person name="Han J."/>
            <person name="Detter J.C."/>
            <person name="Han C."/>
            <person name="Tapia R."/>
            <person name="Chen A."/>
            <person name="Kyrpides N."/>
            <person name="Mavromatis K."/>
            <person name="Markowitz V."/>
            <person name="Szeto E."/>
            <person name="Ivanova N."/>
            <person name="Pagani I."/>
            <person name="Pati A."/>
            <person name="Goodwin L."/>
            <person name="Nordberg H.P."/>
            <person name="Cantor M.N."/>
            <person name="Hua S.X."/>
            <person name="Woyke T."/>
            <person name="Kerfeld C.A."/>
        </authorList>
    </citation>
    <scope>NUCLEOTIDE SEQUENCE [LARGE SCALE GENOMIC DNA]</scope>
    <source>
        <strain evidence="7 8">PCC 7417</strain>
    </source>
</reference>
<gene>
    <name evidence="7" type="ORF">Cylst_3174</name>
</gene>
<evidence type="ECO:0000256" key="1">
    <source>
        <dbReference type="ARBA" id="ARBA00004127"/>
    </source>
</evidence>
<keyword evidence="3 5" id="KW-1133">Transmembrane helix</keyword>
<protein>
    <recommendedName>
        <fullName evidence="6">DUF1232 domain-containing protein</fullName>
    </recommendedName>
</protein>
<dbReference type="OrthoDB" id="573033at2"/>
<dbReference type="Pfam" id="PF06803">
    <property type="entry name" value="DUF1232"/>
    <property type="match status" value="1"/>
</dbReference>
<dbReference type="Proteomes" id="UP000010475">
    <property type="component" value="Chromosome"/>
</dbReference>
<dbReference type="AlphaFoldDB" id="K9X0N9"/>
<keyword evidence="2 5" id="KW-0812">Transmembrane</keyword>
<keyword evidence="4 5" id="KW-0472">Membrane</keyword>
<accession>K9X0N9</accession>
<evidence type="ECO:0000259" key="6">
    <source>
        <dbReference type="Pfam" id="PF06803"/>
    </source>
</evidence>
<proteinExistence type="predicted"/>
<feature type="domain" description="DUF1232" evidence="6">
    <location>
        <begin position="22"/>
        <end position="58"/>
    </location>
</feature>